<dbReference type="Pfam" id="PF23584">
    <property type="entry name" value="DUF7136"/>
    <property type="match status" value="1"/>
</dbReference>
<evidence type="ECO:0000259" key="2">
    <source>
        <dbReference type="Pfam" id="PF23584"/>
    </source>
</evidence>
<comment type="caution">
    <text evidence="3">The sequence shown here is derived from an EMBL/GenBank/DDBJ whole genome shotgun (WGS) entry which is preliminary data.</text>
</comment>
<feature type="signal peptide" evidence="1">
    <location>
        <begin position="1"/>
        <end position="24"/>
    </location>
</feature>
<reference evidence="3" key="2">
    <citation type="submission" date="2023-06" db="EMBL/GenBank/DDBJ databases">
        <authorList>
            <consortium name="Lawrence Berkeley National Laboratory"/>
            <person name="Haridas S."/>
            <person name="Hensen N."/>
            <person name="Bonometti L."/>
            <person name="Westerberg I."/>
            <person name="Brannstrom I.O."/>
            <person name="Guillou S."/>
            <person name="Cros-Aarteil S."/>
            <person name="Calhoun S."/>
            <person name="Kuo A."/>
            <person name="Mondo S."/>
            <person name="Pangilinan J."/>
            <person name="Riley R."/>
            <person name="Labutti K."/>
            <person name="Andreopoulos B."/>
            <person name="Lipzen A."/>
            <person name="Chen C."/>
            <person name="Yanf M."/>
            <person name="Daum C."/>
            <person name="Ng V."/>
            <person name="Clum A."/>
            <person name="Steindorff A."/>
            <person name="Ohm R."/>
            <person name="Martin F."/>
            <person name="Silar P."/>
            <person name="Natvig D."/>
            <person name="Lalanne C."/>
            <person name="Gautier V."/>
            <person name="Ament-Velasquez S.L."/>
            <person name="Kruys A."/>
            <person name="Hutchinson M.I."/>
            <person name="Powell A.J."/>
            <person name="Barry K."/>
            <person name="Miller A.N."/>
            <person name="Grigoriev I.V."/>
            <person name="Debuchy R."/>
            <person name="Gladieux P."/>
            <person name="Thoren M.H."/>
            <person name="Johannesson H."/>
        </authorList>
    </citation>
    <scope>NUCLEOTIDE SEQUENCE</scope>
    <source>
        <strain evidence="3">CBS 118394</strain>
    </source>
</reference>
<organism evidence="3 4">
    <name type="scientific">Apodospora peruviana</name>
    <dbReference type="NCBI Taxonomy" id="516989"/>
    <lineage>
        <taxon>Eukaryota</taxon>
        <taxon>Fungi</taxon>
        <taxon>Dikarya</taxon>
        <taxon>Ascomycota</taxon>
        <taxon>Pezizomycotina</taxon>
        <taxon>Sordariomycetes</taxon>
        <taxon>Sordariomycetidae</taxon>
        <taxon>Sordariales</taxon>
        <taxon>Lasiosphaeriaceae</taxon>
        <taxon>Apodospora</taxon>
    </lineage>
</organism>
<name>A0AAE0HZB2_9PEZI</name>
<dbReference type="EMBL" id="JAUEDM010000006">
    <property type="protein sequence ID" value="KAK3315654.1"/>
    <property type="molecule type" value="Genomic_DNA"/>
</dbReference>
<reference evidence="3" key="1">
    <citation type="journal article" date="2023" name="Mol. Phylogenet. Evol.">
        <title>Genome-scale phylogeny and comparative genomics of the fungal order Sordariales.</title>
        <authorList>
            <person name="Hensen N."/>
            <person name="Bonometti L."/>
            <person name="Westerberg I."/>
            <person name="Brannstrom I.O."/>
            <person name="Guillou S."/>
            <person name="Cros-Aarteil S."/>
            <person name="Calhoun S."/>
            <person name="Haridas S."/>
            <person name="Kuo A."/>
            <person name="Mondo S."/>
            <person name="Pangilinan J."/>
            <person name="Riley R."/>
            <person name="LaButti K."/>
            <person name="Andreopoulos B."/>
            <person name="Lipzen A."/>
            <person name="Chen C."/>
            <person name="Yan M."/>
            <person name="Daum C."/>
            <person name="Ng V."/>
            <person name="Clum A."/>
            <person name="Steindorff A."/>
            <person name="Ohm R.A."/>
            <person name="Martin F."/>
            <person name="Silar P."/>
            <person name="Natvig D.O."/>
            <person name="Lalanne C."/>
            <person name="Gautier V."/>
            <person name="Ament-Velasquez S.L."/>
            <person name="Kruys A."/>
            <person name="Hutchinson M.I."/>
            <person name="Powell A.J."/>
            <person name="Barry K."/>
            <person name="Miller A.N."/>
            <person name="Grigoriev I.V."/>
            <person name="Debuchy R."/>
            <person name="Gladieux P."/>
            <person name="Hiltunen Thoren M."/>
            <person name="Johannesson H."/>
        </authorList>
    </citation>
    <scope>NUCLEOTIDE SEQUENCE</scope>
    <source>
        <strain evidence="3">CBS 118394</strain>
    </source>
</reference>
<evidence type="ECO:0000313" key="3">
    <source>
        <dbReference type="EMBL" id="KAK3315654.1"/>
    </source>
</evidence>
<keyword evidence="1" id="KW-0732">Signal</keyword>
<proteinExistence type="predicted"/>
<feature type="domain" description="DUF7136" evidence="2">
    <location>
        <begin position="30"/>
        <end position="263"/>
    </location>
</feature>
<evidence type="ECO:0000313" key="4">
    <source>
        <dbReference type="Proteomes" id="UP001283341"/>
    </source>
</evidence>
<protein>
    <recommendedName>
        <fullName evidence="2">DUF7136 domain-containing protein</fullName>
    </recommendedName>
</protein>
<evidence type="ECO:0000256" key="1">
    <source>
        <dbReference type="SAM" id="SignalP"/>
    </source>
</evidence>
<dbReference type="AlphaFoldDB" id="A0AAE0HZB2"/>
<dbReference type="Proteomes" id="UP001283341">
    <property type="component" value="Unassembled WGS sequence"/>
</dbReference>
<sequence length="311" mass="33035">MAARTLLSVFLAASLWPCLSLCQAANLSNTSYEVDIISPTPGGRYRVNVDRGIAVVVAVQNKLAAHRYGWRLEWQARSPEHDPTGNFWKFVSFGNIGSVEGKLGIYARHDLQDSDDLYIGLTHQYLYSGTGDQSGAVGLPSKPMPSGEYIFSWHVSTGPTCGNESGNSFLGTWVGEGNFTFTVADDAPWPDLKPTPCAAVAAQASFNATGSSLVSWVIPTSTPKACWATKTATESADPCRVTLSPEQARKVSSIMTWVEGAPVTTGDPSGSSSGSSATPANTMASYSCRLFVKVGLVATMFGLTQGIQFAI</sequence>
<gene>
    <name evidence="3" type="ORF">B0H66DRAFT_347875</name>
</gene>
<feature type="chain" id="PRO_5042066515" description="DUF7136 domain-containing protein" evidence="1">
    <location>
        <begin position="25"/>
        <end position="311"/>
    </location>
</feature>
<keyword evidence="4" id="KW-1185">Reference proteome</keyword>
<accession>A0AAE0HZB2</accession>
<dbReference type="InterPro" id="IPR055560">
    <property type="entry name" value="DUF7136"/>
</dbReference>